<protein>
    <submittedName>
        <fullName evidence="1">MarR family transcriptional regulator</fullName>
    </submittedName>
</protein>
<dbReference type="SUPFAM" id="SSF46785">
    <property type="entry name" value="Winged helix' DNA-binding domain"/>
    <property type="match status" value="1"/>
</dbReference>
<dbReference type="Gene3D" id="1.10.10.10">
    <property type="entry name" value="Winged helix-like DNA-binding domain superfamily/Winged helix DNA-binding domain"/>
    <property type="match status" value="1"/>
</dbReference>
<dbReference type="EMBL" id="JQAN02000012">
    <property type="protein sequence ID" value="PPD57540.1"/>
    <property type="molecule type" value="Genomic_DNA"/>
</dbReference>
<dbReference type="Proteomes" id="UP000235653">
    <property type="component" value="Unassembled WGS sequence"/>
</dbReference>
<dbReference type="InterPro" id="IPR036390">
    <property type="entry name" value="WH_DNA-bd_sf"/>
</dbReference>
<gene>
    <name evidence="1" type="ORF">JP09_009455</name>
</gene>
<sequence length="165" mass="18618">MIKDNQLPPVPASDLIFLLFRARQSVYRIQERDVSRHGVTLEQATVMELIHGNRDISIGDICRIMIREHHTITSLIRRMVKNDLVIVTKGSRGKISLALTPQGSSILGQMTTEDDSVKLVSTLDDVEQRRLAYYLLKVTKNALKEFGKLEEYNIPGGFAGNIPEE</sequence>
<comment type="caution">
    <text evidence="1">The sequence shown here is derived from an EMBL/GenBank/DDBJ whole genome shotgun (WGS) entry which is preliminary data.</text>
</comment>
<dbReference type="OrthoDB" id="161622at2"/>
<keyword evidence="2" id="KW-1185">Reference proteome</keyword>
<name>A0A2P5P5H5_9CHLR</name>
<reference evidence="1 2" key="1">
    <citation type="journal article" date="2017" name="ISME J.">
        <title>Grape pomace compost harbors organohalide-respiring Dehalogenimonas species with novel reductive dehalogenase genes.</title>
        <authorList>
            <person name="Yang Y."/>
            <person name="Higgins S.A."/>
            <person name="Yan J."/>
            <person name="Simsir B."/>
            <person name="Chourey K."/>
            <person name="Iyer R."/>
            <person name="Hettich R.L."/>
            <person name="Baldwin B."/>
            <person name="Ogles D.M."/>
            <person name="Loffler F.E."/>
        </authorList>
    </citation>
    <scope>NUCLEOTIDE SEQUENCE [LARGE SCALE GENOMIC DNA]</scope>
    <source>
        <strain evidence="1 2">GP</strain>
    </source>
</reference>
<dbReference type="InterPro" id="IPR036388">
    <property type="entry name" value="WH-like_DNA-bd_sf"/>
</dbReference>
<dbReference type="InterPro" id="IPR000835">
    <property type="entry name" value="HTH_MarR-typ"/>
</dbReference>
<dbReference type="GO" id="GO:0003700">
    <property type="term" value="F:DNA-binding transcription factor activity"/>
    <property type="evidence" value="ECO:0007669"/>
    <property type="project" value="InterPro"/>
</dbReference>
<dbReference type="AlphaFoldDB" id="A0A2P5P5H5"/>
<dbReference type="SMART" id="SM00347">
    <property type="entry name" value="HTH_MARR"/>
    <property type="match status" value="1"/>
</dbReference>
<evidence type="ECO:0000313" key="1">
    <source>
        <dbReference type="EMBL" id="PPD57540.1"/>
    </source>
</evidence>
<dbReference type="RefSeq" id="WP_102331731.1">
    <property type="nucleotide sequence ID" value="NZ_CP058566.2"/>
</dbReference>
<evidence type="ECO:0000313" key="2">
    <source>
        <dbReference type="Proteomes" id="UP000235653"/>
    </source>
</evidence>
<proteinExistence type="predicted"/>
<accession>A0A2P5P5H5</accession>
<organism evidence="1 2">
    <name type="scientific">Dehalogenimonas etheniformans</name>
    <dbReference type="NCBI Taxonomy" id="1536648"/>
    <lineage>
        <taxon>Bacteria</taxon>
        <taxon>Bacillati</taxon>
        <taxon>Chloroflexota</taxon>
        <taxon>Dehalococcoidia</taxon>
        <taxon>Dehalococcoidales</taxon>
        <taxon>Dehalococcoidaceae</taxon>
        <taxon>Dehalogenimonas</taxon>
    </lineage>
</organism>